<keyword evidence="7" id="KW-0407">Ion channel</keyword>
<evidence type="ECO:0000256" key="8">
    <source>
        <dbReference type="SAM" id="SignalP"/>
    </source>
</evidence>
<dbReference type="PANTHER" id="PTHR30221:SF1">
    <property type="entry name" value="SMALL-CONDUCTANCE MECHANOSENSITIVE CHANNEL"/>
    <property type="match status" value="1"/>
</dbReference>
<evidence type="ECO:0000259" key="10">
    <source>
        <dbReference type="Pfam" id="PF21082"/>
    </source>
</evidence>
<feature type="chain" id="PRO_5045501954" description="Small-conductance mechanosensitive channel" evidence="8">
    <location>
        <begin position="24"/>
        <end position="425"/>
    </location>
</feature>
<keyword evidence="8" id="KW-0732">Signal</keyword>
<evidence type="ECO:0000256" key="4">
    <source>
        <dbReference type="ARBA" id="ARBA00022692"/>
    </source>
</evidence>
<evidence type="ECO:0000259" key="9">
    <source>
        <dbReference type="Pfam" id="PF00924"/>
    </source>
</evidence>
<feature type="domain" description="Mechanosensitive ion channel MscS C-terminal" evidence="10">
    <location>
        <begin position="332"/>
        <end position="414"/>
    </location>
</feature>
<dbReference type="Pfam" id="PF00924">
    <property type="entry name" value="MS_channel_2nd"/>
    <property type="match status" value="1"/>
</dbReference>
<feature type="signal peptide" evidence="8">
    <location>
        <begin position="1"/>
        <end position="23"/>
    </location>
</feature>
<evidence type="ECO:0000256" key="3">
    <source>
        <dbReference type="ARBA" id="ARBA00022475"/>
    </source>
</evidence>
<keyword evidence="6 7" id="KW-0472">Membrane</keyword>
<dbReference type="InterPro" id="IPR045275">
    <property type="entry name" value="MscS_archaea/bacteria_type"/>
</dbReference>
<dbReference type="EMBL" id="CP071247">
    <property type="protein sequence ID" value="QSP93918.1"/>
    <property type="molecule type" value="Genomic_DNA"/>
</dbReference>
<evidence type="ECO:0000313" key="12">
    <source>
        <dbReference type="Proteomes" id="UP000663555"/>
    </source>
</evidence>
<dbReference type="InterPro" id="IPR011066">
    <property type="entry name" value="MscS_channel_C_sf"/>
</dbReference>
<dbReference type="InterPro" id="IPR011014">
    <property type="entry name" value="MscS_channel_TM-2"/>
</dbReference>
<keyword evidence="7" id="KW-0997">Cell inner membrane</keyword>
<name>A0ABX7MUI8_9GAMM</name>
<dbReference type="InterPro" id="IPR006685">
    <property type="entry name" value="MscS_channel_2nd"/>
</dbReference>
<comment type="caution">
    <text evidence="7">Lacks conserved residue(s) required for the propagation of feature annotation.</text>
</comment>
<accession>A0ABX7MUI8</accession>
<sequence length="425" mass="46429">MRVPSALFLFLACILLALNPALAQEPSGPAAKSADYTALADPDIPIDELSHRTVPMTKEELKPLALAWQQVVKSETEKISETKIRLRKDPEADAKEGYKEVASMVEARMEVLERFNLVVSAYEAKGGDPELVRDLRTYREAILFSETVLASPKAILVAILDWSTRRDGGIAVMINFGIALLAVLGLLAVARMAGAAARKWIGRVPTISKLLETFLVGLVFWLVLTLGILLVLAGLGVNIAPIFAMIGGASFILAFALQDTLGNLASGLMIMVNQPFDEGDYVEVGGVGGTVKSVSIVATTIATPDNQLIVIPNKNVWGNVITNVTASKVRRVDMVFGISYEDSIPDALAVMQRVVKSHPAILSKPEPTLRVHQLADSSVNFVCRPWVKSADYWDVYWDLTHQMKEAFDDAGISIPYPHRDVRIRR</sequence>
<dbReference type="SUPFAM" id="SSF50182">
    <property type="entry name" value="Sm-like ribonucleoproteins"/>
    <property type="match status" value="1"/>
</dbReference>
<keyword evidence="12" id="KW-1185">Reference proteome</keyword>
<feature type="transmembrane region" description="Helical" evidence="7">
    <location>
        <begin position="170"/>
        <end position="189"/>
    </location>
</feature>
<feature type="domain" description="Mechanosensitive ion channel MscS" evidence="9">
    <location>
        <begin position="259"/>
        <end position="325"/>
    </location>
</feature>
<evidence type="ECO:0000256" key="2">
    <source>
        <dbReference type="ARBA" id="ARBA00008017"/>
    </source>
</evidence>
<dbReference type="SUPFAM" id="SSF82861">
    <property type="entry name" value="Mechanosensitive channel protein MscS (YggB), transmembrane region"/>
    <property type="match status" value="1"/>
</dbReference>
<dbReference type="Proteomes" id="UP000663555">
    <property type="component" value="Chromosome"/>
</dbReference>
<comment type="function">
    <text evidence="7">Mechanosensitive channel that participates in the regulation of osmotic pressure changes within the cell, opening in response to stretch forces in the membrane lipid bilayer, without the need for other proteins. Contributes to normal resistance to hypoosmotic shock. Forms an ion channel of 1.0 nanosiemens conductance with a slight preference for anions.</text>
</comment>
<comment type="subcellular location">
    <subcellularLocation>
        <location evidence="7">Cell inner membrane</location>
        <topology evidence="7">Multi-pass membrane protein</topology>
    </subcellularLocation>
    <subcellularLocation>
        <location evidence="1">Cell membrane</location>
        <topology evidence="1">Multi-pass membrane protein</topology>
    </subcellularLocation>
</comment>
<keyword evidence="4 7" id="KW-0812">Transmembrane</keyword>
<proteinExistence type="inferred from homology"/>
<comment type="subunit">
    <text evidence="7">Homoheptamer.</text>
</comment>
<keyword evidence="3" id="KW-1003">Cell membrane</keyword>
<dbReference type="InterPro" id="IPR023408">
    <property type="entry name" value="MscS_beta-dom_sf"/>
</dbReference>
<keyword evidence="7" id="KW-0813">Transport</keyword>
<dbReference type="Pfam" id="PF21082">
    <property type="entry name" value="MS_channel_3rd"/>
    <property type="match status" value="1"/>
</dbReference>
<evidence type="ECO:0000256" key="1">
    <source>
        <dbReference type="ARBA" id="ARBA00004651"/>
    </source>
</evidence>
<evidence type="ECO:0000256" key="6">
    <source>
        <dbReference type="ARBA" id="ARBA00023136"/>
    </source>
</evidence>
<keyword evidence="5 7" id="KW-1133">Transmembrane helix</keyword>
<protein>
    <recommendedName>
        <fullName evidence="7">Small-conductance mechanosensitive channel</fullName>
    </recommendedName>
</protein>
<dbReference type="SUPFAM" id="SSF82689">
    <property type="entry name" value="Mechanosensitive channel protein MscS (YggB), C-terminal domain"/>
    <property type="match status" value="1"/>
</dbReference>
<keyword evidence="7" id="KW-0406">Ion transport</keyword>
<organism evidence="11 12">
    <name type="scientific">Marinobacter salinisoli</name>
    <dbReference type="NCBI Taxonomy" id="2769486"/>
    <lineage>
        <taxon>Bacteria</taxon>
        <taxon>Pseudomonadati</taxon>
        <taxon>Pseudomonadota</taxon>
        <taxon>Gammaproteobacteria</taxon>
        <taxon>Pseudomonadales</taxon>
        <taxon>Marinobacteraceae</taxon>
        <taxon>Marinobacter</taxon>
    </lineage>
</organism>
<dbReference type="Gene3D" id="3.30.70.100">
    <property type="match status" value="1"/>
</dbReference>
<reference evidence="11 12" key="1">
    <citation type="submission" date="2021-03" db="EMBL/GenBank/DDBJ databases">
        <title>Genome sequencing of Marinobacter sp. LPB0319.</title>
        <authorList>
            <person name="Kim J."/>
        </authorList>
    </citation>
    <scope>NUCLEOTIDE SEQUENCE [LARGE SCALE GENOMIC DNA]</scope>
    <source>
        <strain evidence="11 12">LPB0319</strain>
    </source>
</reference>
<comment type="similarity">
    <text evidence="2 7">Belongs to the MscS (TC 1.A.23) family.</text>
</comment>
<feature type="transmembrane region" description="Helical" evidence="7">
    <location>
        <begin position="239"/>
        <end position="257"/>
    </location>
</feature>
<dbReference type="InterPro" id="IPR010920">
    <property type="entry name" value="LSM_dom_sf"/>
</dbReference>
<gene>
    <name evidence="11" type="ORF">LPB19_12015</name>
</gene>
<feature type="transmembrane region" description="Helical" evidence="7">
    <location>
        <begin position="210"/>
        <end position="233"/>
    </location>
</feature>
<dbReference type="PANTHER" id="PTHR30221">
    <property type="entry name" value="SMALL-CONDUCTANCE MECHANOSENSITIVE CHANNEL"/>
    <property type="match status" value="1"/>
</dbReference>
<dbReference type="Gene3D" id="2.30.30.60">
    <property type="match status" value="1"/>
</dbReference>
<evidence type="ECO:0000256" key="7">
    <source>
        <dbReference type="RuleBase" id="RU369025"/>
    </source>
</evidence>
<dbReference type="RefSeq" id="WP_206643140.1">
    <property type="nucleotide sequence ID" value="NZ_CP071247.1"/>
</dbReference>
<evidence type="ECO:0000313" key="11">
    <source>
        <dbReference type="EMBL" id="QSP93918.1"/>
    </source>
</evidence>
<evidence type="ECO:0000256" key="5">
    <source>
        <dbReference type="ARBA" id="ARBA00022989"/>
    </source>
</evidence>
<dbReference type="Gene3D" id="1.10.287.1260">
    <property type="match status" value="1"/>
</dbReference>
<dbReference type="InterPro" id="IPR049278">
    <property type="entry name" value="MS_channel_C"/>
</dbReference>